<evidence type="ECO:0000256" key="3">
    <source>
        <dbReference type="ARBA" id="ARBA00022801"/>
    </source>
</evidence>
<name>A0A561WSL6_ACTTI</name>
<dbReference type="Gene3D" id="3.10.50.10">
    <property type="match status" value="1"/>
</dbReference>
<keyword evidence="4" id="KW-0119">Carbohydrate metabolism</keyword>
<comment type="caution">
    <text evidence="10">The sequence shown here is derived from an EMBL/GenBank/DDBJ whole genome shotgun (WGS) entry which is preliminary data.</text>
</comment>
<dbReference type="InterPro" id="IPR001223">
    <property type="entry name" value="Glyco_hydro18_cat"/>
</dbReference>
<evidence type="ECO:0000256" key="7">
    <source>
        <dbReference type="RuleBase" id="RU004453"/>
    </source>
</evidence>
<keyword evidence="5 6" id="KW-0326">Glycosidase</keyword>
<dbReference type="SUPFAM" id="SSF54556">
    <property type="entry name" value="Chitinase insertion domain"/>
    <property type="match status" value="1"/>
</dbReference>
<dbReference type="PANTHER" id="PTHR11177">
    <property type="entry name" value="CHITINASE"/>
    <property type="match status" value="1"/>
</dbReference>
<evidence type="ECO:0000256" key="8">
    <source>
        <dbReference type="SAM" id="MobiDB-lite"/>
    </source>
</evidence>
<evidence type="ECO:0000256" key="2">
    <source>
        <dbReference type="ARBA" id="ARBA00012729"/>
    </source>
</evidence>
<dbReference type="SMART" id="SM00636">
    <property type="entry name" value="Glyco_18"/>
    <property type="match status" value="1"/>
</dbReference>
<dbReference type="OrthoDB" id="9775889at2"/>
<dbReference type="GO" id="GO:0008843">
    <property type="term" value="F:endochitinase activity"/>
    <property type="evidence" value="ECO:0007669"/>
    <property type="project" value="UniProtKB-EC"/>
</dbReference>
<dbReference type="InterPro" id="IPR017853">
    <property type="entry name" value="GH"/>
</dbReference>
<accession>A0A561WSL6</accession>
<evidence type="ECO:0000256" key="4">
    <source>
        <dbReference type="ARBA" id="ARBA00023024"/>
    </source>
</evidence>
<dbReference type="InterPro" id="IPR001579">
    <property type="entry name" value="Glyco_hydro_18_chit_AS"/>
</dbReference>
<dbReference type="PROSITE" id="PS01095">
    <property type="entry name" value="GH18_1"/>
    <property type="match status" value="1"/>
</dbReference>
<evidence type="ECO:0000256" key="5">
    <source>
        <dbReference type="ARBA" id="ARBA00023295"/>
    </source>
</evidence>
<dbReference type="PANTHER" id="PTHR11177:SF317">
    <property type="entry name" value="CHITINASE 12-RELATED"/>
    <property type="match status" value="1"/>
</dbReference>
<keyword evidence="4" id="KW-0146">Chitin degradation</keyword>
<feature type="region of interest" description="Disordered" evidence="8">
    <location>
        <begin position="393"/>
        <end position="412"/>
    </location>
</feature>
<protein>
    <recommendedName>
        <fullName evidence="2">chitinase</fullName>
        <ecNumber evidence="2">3.2.1.14</ecNumber>
    </recommendedName>
</protein>
<dbReference type="EMBL" id="VIWY01000001">
    <property type="protein sequence ID" value="TWG26860.1"/>
    <property type="molecule type" value="Genomic_DNA"/>
</dbReference>
<organism evidence="10 11">
    <name type="scientific">Actinoplanes teichomyceticus</name>
    <dbReference type="NCBI Taxonomy" id="1867"/>
    <lineage>
        <taxon>Bacteria</taxon>
        <taxon>Bacillati</taxon>
        <taxon>Actinomycetota</taxon>
        <taxon>Actinomycetes</taxon>
        <taxon>Micromonosporales</taxon>
        <taxon>Micromonosporaceae</taxon>
        <taxon>Actinoplanes</taxon>
    </lineage>
</organism>
<keyword evidence="11" id="KW-1185">Reference proteome</keyword>
<dbReference type="GO" id="GO:0006032">
    <property type="term" value="P:chitin catabolic process"/>
    <property type="evidence" value="ECO:0007669"/>
    <property type="project" value="UniProtKB-KW"/>
</dbReference>
<dbReference type="RefSeq" id="WP_122976086.1">
    <property type="nucleotide sequence ID" value="NZ_BOMX01000123.1"/>
</dbReference>
<dbReference type="GO" id="GO:0008061">
    <property type="term" value="F:chitin binding"/>
    <property type="evidence" value="ECO:0007669"/>
    <property type="project" value="InterPro"/>
</dbReference>
<dbReference type="Proteomes" id="UP000320239">
    <property type="component" value="Unassembled WGS sequence"/>
</dbReference>
<dbReference type="AlphaFoldDB" id="A0A561WSL6"/>
<dbReference type="Pfam" id="PF00704">
    <property type="entry name" value="Glyco_hydro_18"/>
    <property type="match status" value="1"/>
</dbReference>
<dbReference type="InterPro" id="IPR029070">
    <property type="entry name" value="Chitinase_insertion_sf"/>
</dbReference>
<dbReference type="PROSITE" id="PS51257">
    <property type="entry name" value="PROKAR_LIPOPROTEIN"/>
    <property type="match status" value="1"/>
</dbReference>
<dbReference type="SUPFAM" id="SSF51445">
    <property type="entry name" value="(Trans)glycosidases"/>
    <property type="match status" value="1"/>
</dbReference>
<evidence type="ECO:0000256" key="1">
    <source>
        <dbReference type="ARBA" id="ARBA00000822"/>
    </source>
</evidence>
<proteinExistence type="inferred from homology"/>
<dbReference type="EC" id="3.2.1.14" evidence="2"/>
<comment type="similarity">
    <text evidence="7">Belongs to the glycosyl hydrolase 18 family.</text>
</comment>
<reference evidence="10 11" key="1">
    <citation type="submission" date="2019-06" db="EMBL/GenBank/DDBJ databases">
        <title>Sequencing the genomes of 1000 actinobacteria strains.</title>
        <authorList>
            <person name="Klenk H.-P."/>
        </authorList>
    </citation>
    <scope>NUCLEOTIDE SEQUENCE [LARGE SCALE GENOMIC DNA]</scope>
    <source>
        <strain evidence="10 11">DSM 43866</strain>
    </source>
</reference>
<gene>
    <name evidence="10" type="ORF">FHX34_1011861</name>
</gene>
<evidence type="ECO:0000259" key="9">
    <source>
        <dbReference type="PROSITE" id="PS51910"/>
    </source>
</evidence>
<evidence type="ECO:0000256" key="6">
    <source>
        <dbReference type="RuleBase" id="RU000489"/>
    </source>
</evidence>
<feature type="domain" description="GH18" evidence="9">
    <location>
        <begin position="35"/>
        <end position="412"/>
    </location>
</feature>
<dbReference type="InterPro" id="IPR011583">
    <property type="entry name" value="Chitinase_II/V-like_cat"/>
</dbReference>
<dbReference type="GO" id="GO:0005975">
    <property type="term" value="P:carbohydrate metabolic process"/>
    <property type="evidence" value="ECO:0007669"/>
    <property type="project" value="InterPro"/>
</dbReference>
<sequence>MRVRSAFFVPLILILAACRGPSRPMPPEPVPGPPRVVAGYFTEWGVYGRGFPVKKLVTSRAAGRLTHVLYAFGKVGGGRCGVGDAWAAYRRPVTAADSVDGVADRPSDPLRGNFGQLRKLKAAYPDLRILWSFGGWTLSSGFAEAARDPAGFAASCRALLRDPRWAGVFDGIDVDWEYPNACGLACDTSGPGALARLLGALRAALGAGATITAAVPGDVRKLRATDYAAAAAQANWLGAMTYDYFGAGPADTRTAPHSPLTGYPGIPRTGATTEATVSELLRQGVPAAKVLFGVGFYGRGWTGVGGAGPGATATGPAPGRYGRGMEDYRILAGRCPPTGTVAGTAYARCGAQWWSYDTPATIRGKVAYARSRALGGAFAWELSGDTPDGALLAALAEPDPPSAAPAERRSGP</sequence>
<evidence type="ECO:0000313" key="11">
    <source>
        <dbReference type="Proteomes" id="UP000320239"/>
    </source>
</evidence>
<dbReference type="Gene3D" id="3.20.20.80">
    <property type="entry name" value="Glycosidases"/>
    <property type="match status" value="1"/>
</dbReference>
<dbReference type="InterPro" id="IPR050314">
    <property type="entry name" value="Glycosyl_Hydrlase_18"/>
</dbReference>
<evidence type="ECO:0000313" key="10">
    <source>
        <dbReference type="EMBL" id="TWG26860.1"/>
    </source>
</evidence>
<comment type="catalytic activity">
    <reaction evidence="1">
        <text>Random endo-hydrolysis of N-acetyl-beta-D-glucosaminide (1-&gt;4)-beta-linkages in chitin and chitodextrins.</text>
        <dbReference type="EC" id="3.2.1.14"/>
    </reaction>
</comment>
<dbReference type="PROSITE" id="PS51910">
    <property type="entry name" value="GH18_2"/>
    <property type="match status" value="1"/>
</dbReference>
<keyword evidence="3 6" id="KW-0378">Hydrolase</keyword>
<keyword evidence="4" id="KW-0624">Polysaccharide degradation</keyword>